<proteinExistence type="predicted"/>
<evidence type="ECO:0000313" key="3">
    <source>
        <dbReference type="Proteomes" id="UP001596253"/>
    </source>
</evidence>
<dbReference type="Pfam" id="PF13392">
    <property type="entry name" value="HNH_3"/>
    <property type="match status" value="1"/>
</dbReference>
<keyword evidence="3" id="KW-1185">Reference proteome</keyword>
<organism evidence="2 3">
    <name type="scientific">Lactiplantibacillus dongliensis</name>
    <dbReference type="NCBI Taxonomy" id="2559919"/>
    <lineage>
        <taxon>Bacteria</taxon>
        <taxon>Bacillati</taxon>
        <taxon>Bacillota</taxon>
        <taxon>Bacilli</taxon>
        <taxon>Lactobacillales</taxon>
        <taxon>Lactobacillaceae</taxon>
        <taxon>Lactiplantibacillus</taxon>
    </lineage>
</organism>
<keyword evidence="2" id="KW-0255">Endonuclease</keyword>
<keyword evidence="2" id="KW-0540">Nuclease</keyword>
<feature type="domain" description="HNH nuclease" evidence="1">
    <location>
        <begin position="73"/>
        <end position="121"/>
    </location>
</feature>
<dbReference type="InterPro" id="IPR044925">
    <property type="entry name" value="His-Me_finger_sf"/>
</dbReference>
<dbReference type="Gene3D" id="3.90.75.20">
    <property type="match status" value="1"/>
</dbReference>
<dbReference type="GO" id="GO:0004519">
    <property type="term" value="F:endonuclease activity"/>
    <property type="evidence" value="ECO:0007669"/>
    <property type="project" value="UniProtKB-KW"/>
</dbReference>
<dbReference type="Proteomes" id="UP001596253">
    <property type="component" value="Unassembled WGS sequence"/>
</dbReference>
<name>A0ABW1R8Y2_9LACO</name>
<dbReference type="EMBL" id="JBHSSD010000044">
    <property type="protein sequence ID" value="MFC6165257.1"/>
    <property type="molecule type" value="Genomic_DNA"/>
</dbReference>
<evidence type="ECO:0000259" key="1">
    <source>
        <dbReference type="SMART" id="SM00507"/>
    </source>
</evidence>
<protein>
    <submittedName>
        <fullName evidence="2">HNH endonuclease</fullName>
    </submittedName>
</protein>
<dbReference type="RefSeq" id="WP_123808183.1">
    <property type="nucleotide sequence ID" value="NZ_BJDK01000034.1"/>
</dbReference>
<dbReference type="SMART" id="SM00507">
    <property type="entry name" value="HNHc"/>
    <property type="match status" value="1"/>
</dbReference>
<comment type="caution">
    <text evidence="2">The sequence shown here is derived from an EMBL/GenBank/DDBJ whole genome shotgun (WGS) entry which is preliminary data.</text>
</comment>
<dbReference type="SUPFAM" id="SSF54060">
    <property type="entry name" value="His-Me finger endonucleases"/>
    <property type="match status" value="1"/>
</dbReference>
<sequence>MTVYKKIPRYEGIYEASDHGTIWSVEGKRTTRKMKNGQIQKRIWKRRQIMPKREKRVRSKHSDLRVDLWKNGSHKTKLVSRLVASAFIPNPENKPCINHIDGNPLNNAPKNLEWCTYKENQKHAFKTGLNKSSKRVVLVGSYDNIQHSFISMAEASNFLGMNHGFISGLVNRGITNFGEYKIIVQREE</sequence>
<accession>A0ABW1R8Y2</accession>
<evidence type="ECO:0000313" key="2">
    <source>
        <dbReference type="EMBL" id="MFC6165257.1"/>
    </source>
</evidence>
<dbReference type="InterPro" id="IPR003615">
    <property type="entry name" value="HNH_nuc"/>
</dbReference>
<gene>
    <name evidence="2" type="ORF">ACFP3T_11290</name>
</gene>
<keyword evidence="2" id="KW-0378">Hydrolase</keyword>
<reference evidence="3" key="1">
    <citation type="journal article" date="2019" name="Int. J. Syst. Evol. Microbiol.">
        <title>The Global Catalogue of Microorganisms (GCM) 10K type strain sequencing project: providing services to taxonomists for standard genome sequencing and annotation.</title>
        <authorList>
            <consortium name="The Broad Institute Genomics Platform"/>
            <consortium name="The Broad Institute Genome Sequencing Center for Infectious Disease"/>
            <person name="Wu L."/>
            <person name="Ma J."/>
        </authorList>
    </citation>
    <scope>NUCLEOTIDE SEQUENCE [LARGE SCALE GENOMIC DNA]</scope>
    <source>
        <strain evidence="3">CCM 8932</strain>
    </source>
</reference>